<feature type="compositionally biased region" description="Basic and acidic residues" evidence="2">
    <location>
        <begin position="691"/>
        <end position="704"/>
    </location>
</feature>
<feature type="region of interest" description="Disordered" evidence="2">
    <location>
        <begin position="348"/>
        <end position="384"/>
    </location>
</feature>
<feature type="region of interest" description="Disordered" evidence="2">
    <location>
        <begin position="1624"/>
        <end position="1722"/>
    </location>
</feature>
<feature type="compositionally biased region" description="Basic and acidic residues" evidence="2">
    <location>
        <begin position="648"/>
        <end position="666"/>
    </location>
</feature>
<feature type="compositionally biased region" description="Basic residues" evidence="2">
    <location>
        <begin position="630"/>
        <end position="647"/>
    </location>
</feature>
<feature type="region of interest" description="Disordered" evidence="2">
    <location>
        <begin position="1408"/>
        <end position="1464"/>
    </location>
</feature>
<feature type="compositionally biased region" description="Low complexity" evidence="2">
    <location>
        <begin position="1636"/>
        <end position="1670"/>
    </location>
</feature>
<feature type="compositionally biased region" description="Low complexity" evidence="2">
    <location>
        <begin position="586"/>
        <end position="597"/>
    </location>
</feature>
<dbReference type="OrthoDB" id="10671662at2759"/>
<organism evidence="3 4">
    <name type="scientific">Fopius arisanus</name>
    <dbReference type="NCBI Taxonomy" id="64838"/>
    <lineage>
        <taxon>Eukaryota</taxon>
        <taxon>Metazoa</taxon>
        <taxon>Ecdysozoa</taxon>
        <taxon>Arthropoda</taxon>
        <taxon>Hexapoda</taxon>
        <taxon>Insecta</taxon>
        <taxon>Pterygota</taxon>
        <taxon>Neoptera</taxon>
        <taxon>Endopterygota</taxon>
        <taxon>Hymenoptera</taxon>
        <taxon>Apocrita</taxon>
        <taxon>Ichneumonoidea</taxon>
        <taxon>Braconidae</taxon>
        <taxon>Opiinae</taxon>
        <taxon>Fopius</taxon>
    </lineage>
</organism>
<reference evidence="4" key="1">
    <citation type="submission" date="2025-08" db="UniProtKB">
        <authorList>
            <consortium name="RefSeq"/>
        </authorList>
    </citation>
    <scope>IDENTIFICATION</scope>
    <source>
        <strain evidence="4">USDA-PBARC FA_bdor</strain>
        <tissue evidence="4">Whole organism</tissue>
    </source>
</reference>
<feature type="compositionally biased region" description="Polar residues" evidence="2">
    <location>
        <begin position="1866"/>
        <end position="1880"/>
    </location>
</feature>
<feature type="region of interest" description="Disordered" evidence="2">
    <location>
        <begin position="406"/>
        <end position="755"/>
    </location>
</feature>
<evidence type="ECO:0000256" key="1">
    <source>
        <dbReference type="SAM" id="Coils"/>
    </source>
</evidence>
<protein>
    <submittedName>
        <fullName evidence="4">Uncharacterized protein isoform X1</fullName>
    </submittedName>
</protein>
<feature type="compositionally biased region" description="Low complexity" evidence="2">
    <location>
        <begin position="667"/>
        <end position="684"/>
    </location>
</feature>
<feature type="compositionally biased region" description="Polar residues" evidence="2">
    <location>
        <begin position="1704"/>
        <end position="1722"/>
    </location>
</feature>
<evidence type="ECO:0000313" key="3">
    <source>
        <dbReference type="Proteomes" id="UP000694866"/>
    </source>
</evidence>
<keyword evidence="3" id="KW-1185">Reference proteome</keyword>
<feature type="compositionally biased region" description="Basic and acidic residues" evidence="2">
    <location>
        <begin position="511"/>
        <end position="538"/>
    </location>
</feature>
<keyword evidence="1" id="KW-0175">Coiled coil</keyword>
<dbReference type="KEGG" id="fas:105271903"/>
<feature type="compositionally biased region" description="Basic and acidic residues" evidence="2">
    <location>
        <begin position="554"/>
        <end position="567"/>
    </location>
</feature>
<evidence type="ECO:0000313" key="4">
    <source>
        <dbReference type="RefSeq" id="XP_011312018.1"/>
    </source>
</evidence>
<dbReference type="GeneID" id="105271903"/>
<dbReference type="Proteomes" id="UP000694866">
    <property type="component" value="Unplaced"/>
</dbReference>
<feature type="region of interest" description="Disordered" evidence="2">
    <location>
        <begin position="768"/>
        <end position="793"/>
    </location>
</feature>
<feature type="compositionally biased region" description="Pro residues" evidence="2">
    <location>
        <begin position="1263"/>
        <end position="1296"/>
    </location>
</feature>
<gene>
    <name evidence="4" type="primary">LOC105271903</name>
</gene>
<evidence type="ECO:0000256" key="2">
    <source>
        <dbReference type="SAM" id="MobiDB-lite"/>
    </source>
</evidence>
<feature type="compositionally biased region" description="Low complexity" evidence="2">
    <location>
        <begin position="1449"/>
        <end position="1464"/>
    </location>
</feature>
<feature type="region of interest" description="Disordered" evidence="2">
    <location>
        <begin position="1866"/>
        <end position="1904"/>
    </location>
</feature>
<feature type="region of interest" description="Disordered" evidence="2">
    <location>
        <begin position="830"/>
        <end position="849"/>
    </location>
</feature>
<dbReference type="RefSeq" id="XP_011312018.1">
    <property type="nucleotide sequence ID" value="XM_011313716.1"/>
</dbReference>
<feature type="compositionally biased region" description="Basic and acidic residues" evidence="2">
    <location>
        <begin position="576"/>
        <end position="585"/>
    </location>
</feature>
<feature type="compositionally biased region" description="Acidic residues" evidence="2">
    <location>
        <begin position="705"/>
        <end position="717"/>
    </location>
</feature>
<feature type="compositionally biased region" description="Polar residues" evidence="2">
    <location>
        <begin position="1194"/>
        <end position="1203"/>
    </location>
</feature>
<proteinExistence type="predicted"/>
<feature type="coiled-coil region" evidence="1">
    <location>
        <begin position="139"/>
        <end position="166"/>
    </location>
</feature>
<accession>A0A9R1TNL3</accession>
<feature type="compositionally biased region" description="Polar residues" evidence="2">
    <location>
        <begin position="1677"/>
        <end position="1696"/>
    </location>
</feature>
<feature type="region of interest" description="Disordered" evidence="2">
    <location>
        <begin position="1134"/>
        <end position="1303"/>
    </location>
</feature>
<feature type="compositionally biased region" description="Low complexity" evidence="2">
    <location>
        <begin position="368"/>
        <end position="379"/>
    </location>
</feature>
<name>A0A9R1TNL3_9HYME</name>
<feature type="compositionally biased region" description="Basic and acidic residues" evidence="2">
    <location>
        <begin position="718"/>
        <end position="728"/>
    </location>
</feature>
<sequence>MNCSHNKAITSWLDMVKQMKKKLFFERAIRRAEKSLNGKLSRREVRRCLQQLSESPFVVLERIEIENTNRGAKGGGKNENLPVFYTDVWRKSVPRKCVNIHRSEIEDKMADRVEKMAASPSSASNTTFCPKIITKEPKISEVGEKMEMQEKLMKRIEANSDESKETQNDFKLLSVEFGQPLSTGQIYRRRLRKVKWDKPKWRKSSDIKFLQDPRRFRQLKRECLEELLQKIPVFDGDEVRKVILGRTEPLDKIEVVETKTGENDVNLGDCLPEDTIGENIVSSSDSNHSIDQCDRCNSDVDEGIASSQSVSSSPVHVQDTTVKSSKTVPELLDEKIGLQAQKFSRKSIKLTRRPLRPSTDPSDIETCPSGLSSPSSGDQSPKDSEISFWKLDLNNSFIGDRNLKSIHSDSISSSSDTQEDPAKSAKNSVTSEETPQSTSPTSNSLTSTTPPKMATLDESASTKELLDILDSPERPASSDTPSDPPKIHKNSNDLSQNPTESRKNSKKSHKSSKDRSNKSEKKRHHSEDRKSPNSDVSRKKIKRSDASSSSSSSRPRDRSCSGEDSSKRSKKSTRSHSKEKTRDSESTTASETSKKPTQIGSSKKGRVSRLSTDHSGTESPTRIPDDIEKKLKRVKSTAVSKKSRRAARNPEDNLKRFSELFGEDKVSSSPAKPSSEEAAPPGGRSDPGDGPEPHDSQISHKDLESSQDESLDPEEELEKIRIAAEKRKPISSTKPSSGGGDYLQRKRLKLEKDKQELEKKLLSEIPQPAAAVKSKNRVPPTPAQVQNDLPDPEELNANVTIDEEIFHDLENEPVPLIAVIEKAFEEQPKPKGIPLIGENLSQGSEPMDMDESEEMSDIRSPHSVETVIFNDDRSPGPLEIDEHQQPINVGEQPGVVTISYRLGDTDVKKLVDSLGVDGPPGTAPQVRCRTPSILEKFLEKSVNSDEAVRRLDEICALSQEAVPQASESRDALGLTTEQIKEISKKMLPQFSVDSPTPRIIPKIVPPLIGEQVSTLNSSHLALEEKLQRDEQNLETMAMITRVITFNRKALDMDPSNLGKAGQLEQVCEHAKAVFQKLRTTMKGPDEEIVRLVVEQSKLTGEHFLVQPEEIIWILKRSSVLQVCPAEPVPAPELPKVVQKMREHPVKTSHREHRPKISDRAGVIHQNPEAYPSERQPPPYPSHLPLGSLPHMSPTHPQSQNFQKIPSHPDLPSGTSLSYHMPHYISQSSTVEIPQPPRPCPPQQSLTKSSKSKPPKSSQQPPLLQQPPLPQQPPLLQRPPLPQQPAPPQPPIPPPPNEHSSPSQIQSLTIENNQQTHLQGYSPSLPQGLIHLYPQHPFFGQPQGFQQHHQNLHNLPLQPTACGVLHPGSGLFPPGPGILPPDYPLCAAGQCKHPNCNRRQIILQKSNALGISQTRDPRSRGYPANLQGQVPQPQPHVDRRPVYPGQQPLPQNRNIPQGNQPNNIQGEKHMVNNFINPQIGRQLFEVLHGQQSQNQFFQPMQSQNSNNQFRQMQGQSHSGVFPQLQGQNQQFQQVLGQNKNQPTQPMQPESLNEHLQKMQAQCQKFHHVPFQPQLHSQNSQKIQQSRTPNQTQPQAANHLLDSFYQQNLAQIFPQSQCQQQNFASNNSQIPQGYNHIPQSSTTQTPASTKTNPSVRIPISSSGSPKPSRNQSGVIGINSGMQSQGVLTSSAVGNSSGIPGTGLSGLPSSLQPGTPGSGQQIDVPRSSLSMSRGILISTGQQTIQNSQGNPLSEINYQGIPPAPGHQAPTTRILGSGMHTSGMTPGINRQEISVPFGIPKSIPPGIRNPSVAQGVPVLPENKIGVPTTPAAAGMTGGNRPSLSDTQSALAAIEKIRVNAINEFKANTQVSSNSGILQNPQSQSRRVESPREGATAPQVIDTVQPSPPLMPTPPTIFEYPRISPVAPGIPSPAHVKAFEESRKISDRSHENTHIPAVDQLKTPDILSDIASSPLDLSTKSSSEVSKLRKPVIVSVIDICRKELIPRTSPELEIPDRNAPERSTSRLISEPQAPRLPETHGKIELISLDTTDDEDYFETVEEKYKTREEILKELQETEKIEELSKVNGEDLVKVEESTDDDLEIIDDEVECNGMTEMGIHVKASSAQAFEGISLRIEGVQSIPMDEWMDKFE</sequence>
<feature type="compositionally biased region" description="Low complexity" evidence="2">
    <location>
        <begin position="428"/>
        <end position="451"/>
    </location>
</feature>